<dbReference type="GO" id="GO:1905762">
    <property type="term" value="F:CCR4-NOT complex binding"/>
    <property type="evidence" value="ECO:0007669"/>
    <property type="project" value="TreeGrafter"/>
</dbReference>
<evidence type="ECO:0000313" key="3">
    <source>
        <dbReference type="Proteomes" id="UP000015104"/>
    </source>
</evidence>
<feature type="domain" description="NYN" evidence="1">
    <location>
        <begin position="10"/>
        <end position="148"/>
    </location>
</feature>
<dbReference type="InterPro" id="IPR021139">
    <property type="entry name" value="NYN"/>
</dbReference>
<dbReference type="GO" id="GO:0004540">
    <property type="term" value="F:RNA nuclease activity"/>
    <property type="evidence" value="ECO:0007669"/>
    <property type="project" value="InterPro"/>
</dbReference>
<dbReference type="PANTHER" id="PTHR14379:SF3">
    <property type="entry name" value="MEIOSIS REGULATOR AND MRNA STABILITY FACTOR 1"/>
    <property type="match status" value="1"/>
</dbReference>
<proteinExistence type="predicted"/>
<accession>T1KGJ8</accession>
<reference evidence="3" key="1">
    <citation type="submission" date="2011-08" db="EMBL/GenBank/DDBJ databases">
        <authorList>
            <person name="Rombauts S."/>
        </authorList>
    </citation>
    <scope>NUCLEOTIDE SEQUENCE</scope>
    <source>
        <strain evidence="3">London</strain>
    </source>
</reference>
<dbReference type="GO" id="GO:0005777">
    <property type="term" value="C:peroxisome"/>
    <property type="evidence" value="ECO:0007669"/>
    <property type="project" value="InterPro"/>
</dbReference>
<dbReference type="PANTHER" id="PTHR14379">
    <property type="entry name" value="LIMKAIN B LKAP"/>
    <property type="match status" value="1"/>
</dbReference>
<reference evidence="2" key="2">
    <citation type="submission" date="2015-06" db="UniProtKB">
        <authorList>
            <consortium name="EnsemblMetazoa"/>
        </authorList>
    </citation>
    <scope>IDENTIFICATION</scope>
</reference>
<evidence type="ECO:0000313" key="2">
    <source>
        <dbReference type="EnsemblMetazoa" id="tetur11g01050.1"/>
    </source>
</evidence>
<dbReference type="Proteomes" id="UP000015104">
    <property type="component" value="Unassembled WGS sequence"/>
</dbReference>
<name>T1KGJ8_TETUR</name>
<dbReference type="Gene3D" id="3.40.50.1010">
    <property type="entry name" value="5'-nuclease"/>
    <property type="match status" value="2"/>
</dbReference>
<dbReference type="HOGENOM" id="CLU_307245_0_0_1"/>
<evidence type="ECO:0000259" key="1">
    <source>
        <dbReference type="Pfam" id="PF01936"/>
    </source>
</evidence>
<organism evidence="2 3">
    <name type="scientific">Tetranychus urticae</name>
    <name type="common">Two-spotted spider mite</name>
    <dbReference type="NCBI Taxonomy" id="32264"/>
    <lineage>
        <taxon>Eukaryota</taxon>
        <taxon>Metazoa</taxon>
        <taxon>Ecdysozoa</taxon>
        <taxon>Arthropoda</taxon>
        <taxon>Chelicerata</taxon>
        <taxon>Arachnida</taxon>
        <taxon>Acari</taxon>
        <taxon>Acariformes</taxon>
        <taxon>Trombidiformes</taxon>
        <taxon>Prostigmata</taxon>
        <taxon>Eleutherengona</taxon>
        <taxon>Raphignathae</taxon>
        <taxon>Tetranychoidea</taxon>
        <taxon>Tetranychidae</taxon>
        <taxon>Tetranychus</taxon>
    </lineage>
</organism>
<dbReference type="Pfam" id="PF01936">
    <property type="entry name" value="NYN"/>
    <property type="match status" value="2"/>
</dbReference>
<feature type="domain" description="NYN" evidence="1">
    <location>
        <begin position="367"/>
        <end position="503"/>
    </location>
</feature>
<dbReference type="STRING" id="32264.T1KGJ8"/>
<protein>
    <recommendedName>
        <fullName evidence="1">NYN domain-containing protein</fullName>
    </recommendedName>
</protein>
<sequence>MAPRTNLPCGIFWDIENVDVPRNCAADVIAQNIRATLVFPNQLVEREFFCVCNVHQLPKTVGTSLESIGVTIVQPFYNIKENAADTKILLLISKFIQNWGRNGCAIVVVTGDSDFLDPLLKLKLNHDLTVYLIHPKQSFSRELLWSADFSYQLDGVLLIETTPTAVFRSQTRSGFLKVSDLPQDSESHNRVHEINRNCARLFYGSRVLRIAKGTIWIGYTNPSQPMTENEYKTLTSLRIFGFCPKFRLVNFLWPNFFPRPHDVPWKGETSTPSVNKTLKSKDNQISIGMKVTSSHSQNAKKSHKIPKPSINMNVSVQISESSKPRNFENHHKFSKKPVNEQKTDRNVAHIKLPKINDTYTKMSKPCAVFWDIQNVGVPKGQSVTSIVNQIRSTIIKPYNLSEIFFFCACDVHKLPANVGHSLINLDVDIVQAYNEVKDSADIKIMDLMQKFVKFSGQDCAIILLSGDADYYGTLIDLKKLYNVSIHLVRLANSCSPKLDQIADYTFMLANGVLKSIKSTGNPMCFISIKNYPLSVNISQVVNELNAQAIGSIGNSAIICGNLICIGFPSLSLAEKAFQQLNGLRYHGHFLKAELINDSPLTDILKSIKIEKSKRSKANKCCEVKQLTFIRMPNASDSVDNSKFIKFCVACTAPTGSQCILSKKSSLWVVFSFKSHAQDCLSKVQILYPDAVISEPPSDLTLPCLDNSYTVQFCDEQNIVSDTPKPNVPSNTAVQCPPNVNSLNNTSNMEEKAQETVVRNTEVKTPLKVSPEKVLDARSTSQVNQSFNIKSENSNIKDKTIDEMEPSKPGSVLKHEPPSDLAKCLYNPYAVQFCDEPNIVSKASKPDVPSDTALYPPNDLTAPCDQVVNFWNNAAKMEEKANKIFMRKTEGSECSLKVKKDKALGAHSSIQANQAINIKSENSSIEDSIIAEVEPSQSGIVTRDEHSVSKNKSKAKYVVVLRAK</sequence>
<dbReference type="AlphaFoldDB" id="T1KGJ8"/>
<dbReference type="EMBL" id="CAEY01000067">
    <property type="status" value="NOT_ANNOTATED_CDS"/>
    <property type="molecule type" value="Genomic_DNA"/>
</dbReference>
<keyword evidence="3" id="KW-1185">Reference proteome</keyword>
<dbReference type="EnsemblMetazoa" id="tetur11g01050.1">
    <property type="protein sequence ID" value="tetur11g01050.1"/>
    <property type="gene ID" value="tetur11g01050"/>
</dbReference>
<dbReference type="InterPro" id="IPR024768">
    <property type="entry name" value="Marf1"/>
</dbReference>
<dbReference type="GO" id="GO:0010468">
    <property type="term" value="P:regulation of gene expression"/>
    <property type="evidence" value="ECO:0007669"/>
    <property type="project" value="InterPro"/>
</dbReference>